<name>R7QLD6_CHOCR</name>
<dbReference type="Gramene" id="CDF38210">
    <property type="protein sequence ID" value="CDF38210"/>
    <property type="gene ID" value="CHC_T00000554001"/>
</dbReference>
<sequence length="30" mass="3572">MKLGRMTILRCFSCEKVLHFEFFAAKFKCS</sequence>
<dbReference type="RefSeq" id="XP_005718095.1">
    <property type="nucleotide sequence ID" value="XM_005718038.1"/>
</dbReference>
<dbReference type="Proteomes" id="UP000012073">
    <property type="component" value="Unassembled WGS sequence"/>
</dbReference>
<gene>
    <name evidence="1" type="ORF">CHC_T00000554001</name>
</gene>
<dbReference type="AlphaFoldDB" id="R7QLD6"/>
<reference evidence="2" key="1">
    <citation type="journal article" date="2013" name="Proc. Natl. Acad. Sci. U.S.A.">
        <title>Genome structure and metabolic features in the red seaweed Chondrus crispus shed light on evolution of the Archaeplastida.</title>
        <authorList>
            <person name="Collen J."/>
            <person name="Porcel B."/>
            <person name="Carre W."/>
            <person name="Ball S.G."/>
            <person name="Chaparro C."/>
            <person name="Tonon T."/>
            <person name="Barbeyron T."/>
            <person name="Michel G."/>
            <person name="Noel B."/>
            <person name="Valentin K."/>
            <person name="Elias M."/>
            <person name="Artiguenave F."/>
            <person name="Arun A."/>
            <person name="Aury J.M."/>
            <person name="Barbosa-Neto J.F."/>
            <person name="Bothwell J.H."/>
            <person name="Bouget F.Y."/>
            <person name="Brillet L."/>
            <person name="Cabello-Hurtado F."/>
            <person name="Capella-Gutierrez S."/>
            <person name="Charrier B."/>
            <person name="Cladiere L."/>
            <person name="Cock J.M."/>
            <person name="Coelho S.M."/>
            <person name="Colleoni C."/>
            <person name="Czjzek M."/>
            <person name="Da Silva C."/>
            <person name="Delage L."/>
            <person name="Denoeud F."/>
            <person name="Deschamps P."/>
            <person name="Dittami S.M."/>
            <person name="Gabaldon T."/>
            <person name="Gachon C.M."/>
            <person name="Groisillier A."/>
            <person name="Herve C."/>
            <person name="Jabbari K."/>
            <person name="Katinka M."/>
            <person name="Kloareg B."/>
            <person name="Kowalczyk N."/>
            <person name="Labadie K."/>
            <person name="Leblanc C."/>
            <person name="Lopez P.J."/>
            <person name="McLachlan D.H."/>
            <person name="Meslet-Cladiere L."/>
            <person name="Moustafa A."/>
            <person name="Nehr Z."/>
            <person name="Nyvall Collen P."/>
            <person name="Panaud O."/>
            <person name="Partensky F."/>
            <person name="Poulain J."/>
            <person name="Rensing S.A."/>
            <person name="Rousvoal S."/>
            <person name="Samson G."/>
            <person name="Symeonidi A."/>
            <person name="Weissenbach J."/>
            <person name="Zambounis A."/>
            <person name="Wincker P."/>
            <person name="Boyen C."/>
        </authorList>
    </citation>
    <scope>NUCLEOTIDE SEQUENCE [LARGE SCALE GENOMIC DNA]</scope>
    <source>
        <strain evidence="2">cv. Stackhouse</strain>
    </source>
</reference>
<evidence type="ECO:0000313" key="2">
    <source>
        <dbReference type="Proteomes" id="UP000012073"/>
    </source>
</evidence>
<dbReference type="KEGG" id="ccp:CHC_T00000554001"/>
<accession>R7QLD6</accession>
<dbReference type="EMBL" id="HG001903">
    <property type="protein sequence ID" value="CDF38210.1"/>
    <property type="molecule type" value="Genomic_DNA"/>
</dbReference>
<protein>
    <submittedName>
        <fullName evidence="1">Uncharacterized protein</fullName>
    </submittedName>
</protein>
<organism evidence="1 2">
    <name type="scientific">Chondrus crispus</name>
    <name type="common">Carrageen Irish moss</name>
    <name type="synonym">Polymorpha crispa</name>
    <dbReference type="NCBI Taxonomy" id="2769"/>
    <lineage>
        <taxon>Eukaryota</taxon>
        <taxon>Rhodophyta</taxon>
        <taxon>Florideophyceae</taxon>
        <taxon>Rhodymeniophycidae</taxon>
        <taxon>Gigartinales</taxon>
        <taxon>Gigartinaceae</taxon>
        <taxon>Chondrus</taxon>
    </lineage>
</organism>
<evidence type="ECO:0000313" key="1">
    <source>
        <dbReference type="EMBL" id="CDF38210.1"/>
    </source>
</evidence>
<keyword evidence="2" id="KW-1185">Reference proteome</keyword>
<dbReference type="GeneID" id="17325828"/>
<proteinExistence type="predicted"/>